<keyword evidence="3" id="KW-0540">Nuclease</keyword>
<dbReference type="Gene3D" id="3.40.50.11980">
    <property type="match status" value="2"/>
</dbReference>
<proteinExistence type="inferred from homology"/>
<dbReference type="InterPro" id="IPR040546">
    <property type="entry name" value="Rege-1_UBA-like"/>
</dbReference>
<comment type="similarity">
    <text evidence="2">Belongs to the ZC3H12 family.</text>
</comment>
<evidence type="ECO:0000313" key="13">
    <source>
        <dbReference type="EMBL" id="KHN76984.1"/>
    </source>
</evidence>
<dbReference type="InterPro" id="IPR051101">
    <property type="entry name" value="ZC3H12/N4BP1_RNase_Reg"/>
</dbReference>
<reference evidence="13 14" key="1">
    <citation type="submission" date="2014-11" db="EMBL/GenBank/DDBJ databases">
        <title>Genetic blueprint of the zoonotic pathogen Toxocara canis.</title>
        <authorList>
            <person name="Zhu X.-Q."/>
            <person name="Korhonen P.K."/>
            <person name="Cai H."/>
            <person name="Young N.D."/>
            <person name="Nejsum P."/>
            <person name="von Samson-Himmelstjerna G."/>
            <person name="Boag P.R."/>
            <person name="Tan P."/>
            <person name="Li Q."/>
            <person name="Min J."/>
            <person name="Yang Y."/>
            <person name="Wang X."/>
            <person name="Fang X."/>
            <person name="Hall R.S."/>
            <person name="Hofmann A."/>
            <person name="Sternberg P.W."/>
            <person name="Jex A.R."/>
            <person name="Gasser R.B."/>
        </authorList>
    </citation>
    <scope>NUCLEOTIDE SEQUENCE [LARGE SCALE GENOMIC DNA]</scope>
    <source>
        <strain evidence="13">PN_DK_2014</strain>
    </source>
</reference>
<dbReference type="Proteomes" id="UP000031036">
    <property type="component" value="Unassembled WGS sequence"/>
</dbReference>
<comment type="caution">
    <text evidence="13">The sequence shown here is derived from an EMBL/GenBank/DDBJ whole genome shotgun (WGS) entry which is preliminary data.</text>
</comment>
<feature type="zinc finger region" description="C3H1-type" evidence="10">
    <location>
        <begin position="390"/>
        <end position="415"/>
    </location>
</feature>
<evidence type="ECO:0000256" key="1">
    <source>
        <dbReference type="ARBA" id="ARBA00001946"/>
    </source>
</evidence>
<dbReference type="InterPro" id="IPR021869">
    <property type="entry name" value="RNase_Zc3h12_NYN"/>
</dbReference>
<dbReference type="OrthoDB" id="392925at2759"/>
<dbReference type="GO" id="GO:0005634">
    <property type="term" value="C:nucleus"/>
    <property type="evidence" value="ECO:0007669"/>
    <property type="project" value="TreeGrafter"/>
</dbReference>
<keyword evidence="6 10" id="KW-0863">Zinc-finger</keyword>
<evidence type="ECO:0000313" key="14">
    <source>
        <dbReference type="Proteomes" id="UP000031036"/>
    </source>
</evidence>
<dbReference type="PANTHER" id="PTHR12876">
    <property type="entry name" value="N4BP1-RELATED"/>
    <property type="match status" value="1"/>
</dbReference>
<evidence type="ECO:0000256" key="7">
    <source>
        <dbReference type="ARBA" id="ARBA00022801"/>
    </source>
</evidence>
<dbReference type="Pfam" id="PF11977">
    <property type="entry name" value="RNase_Zc3h12a"/>
    <property type="match status" value="2"/>
</dbReference>
<evidence type="ECO:0000256" key="5">
    <source>
        <dbReference type="ARBA" id="ARBA00022759"/>
    </source>
</evidence>
<dbReference type="OMA" id="ERANGQH"/>
<accession>A0A0B2V649</accession>
<name>A0A0B2V649_TOXCA</name>
<dbReference type="GO" id="GO:0008270">
    <property type="term" value="F:zinc ion binding"/>
    <property type="evidence" value="ECO:0007669"/>
    <property type="project" value="UniProtKB-KW"/>
</dbReference>
<dbReference type="FunFam" id="3.40.50.11980:FF:000001">
    <property type="entry name" value="ZC3H12A isoform 1"/>
    <property type="match status" value="1"/>
</dbReference>
<evidence type="ECO:0000256" key="6">
    <source>
        <dbReference type="ARBA" id="ARBA00022771"/>
    </source>
</evidence>
<dbReference type="GO" id="GO:0036464">
    <property type="term" value="C:cytoplasmic ribonucleoprotein granule"/>
    <property type="evidence" value="ECO:0007669"/>
    <property type="project" value="TreeGrafter"/>
</dbReference>
<dbReference type="STRING" id="6265.A0A0B2V649"/>
<evidence type="ECO:0000256" key="4">
    <source>
        <dbReference type="ARBA" id="ARBA00022723"/>
    </source>
</evidence>
<feature type="domain" description="C3H1-type" evidence="12">
    <location>
        <begin position="390"/>
        <end position="415"/>
    </location>
</feature>
<keyword evidence="7" id="KW-0378">Hydrolase</keyword>
<keyword evidence="5" id="KW-0255">Endonuclease</keyword>
<sequence length="670" mass="74823">MSFKSRGGVTRLTHPPLRRISNGVPLQLNTSGAETPRPLISGEWNAFESHDSCYSSCSEESHSSLSREPSDTLANESAVQPTVCDDQLVDFATKLGYTEQQLQIVLEKLGHNAGQDEVLSELIKLGRRNVESSNKTNVMNASTTVPALRSIVIDGSNIAMTHGRKEVFSCRGIRECVQFFRDRGHTDILVFVPQFRREAARSDCPITDQHILLELDDENVLKCVAHYLKPFIGCEYECYSHGRKEVFSCRGIRECVQFFRDRGHTDILVFVPQFRREAARSDCPITDQHILLELDDENVLVWTPSRRIGGRRIVCHDDRYILKTAEEKDAVIVSNDEYRDLVKENPHYRRLVEQRLLMYSFVDGRFMPPDDPLGRHGPKLAQFLSKGNPAPSAQLCPYARKCTYGNKCKYFHPERPNGVHVSVTERLLKGKQQRKQCLSARPSLPCDNANHETNSHSVVARTRSLNIPLAGEALPLNRIAELTTSGGTSSLSVNGEHFRAEENVMRAQVSFGWAAHCSLSRNLSAPVRQASPSVVLPCADDSTTSCDRSSSVSNLINDYFAQRHRPVASLFHALPDPSGTGVEICSNSSHLFAPSTAVWGESELSVGPLTRCRVEPTNTCTTEDRRRLQSLLCQLFPEAAVIAVMEAHPKESDPQKLCARIIDLQKGFDS</sequence>
<evidence type="ECO:0000256" key="8">
    <source>
        <dbReference type="ARBA" id="ARBA00022833"/>
    </source>
</evidence>
<gene>
    <name evidence="13" type="primary">ZC3H12C</name>
    <name evidence="13" type="ORF">Tcan_06047</name>
</gene>
<dbReference type="GO" id="GO:0003729">
    <property type="term" value="F:mRNA binding"/>
    <property type="evidence" value="ECO:0007669"/>
    <property type="project" value="TreeGrafter"/>
</dbReference>
<evidence type="ECO:0000256" key="11">
    <source>
        <dbReference type="SAM" id="MobiDB-lite"/>
    </source>
</evidence>
<dbReference type="PROSITE" id="PS50103">
    <property type="entry name" value="ZF_C3H1"/>
    <property type="match status" value="1"/>
</dbReference>
<dbReference type="InterPro" id="IPR000571">
    <property type="entry name" value="Znf_CCCH"/>
</dbReference>
<keyword evidence="14" id="KW-1185">Reference proteome</keyword>
<evidence type="ECO:0000259" key="12">
    <source>
        <dbReference type="PROSITE" id="PS50103"/>
    </source>
</evidence>
<dbReference type="Pfam" id="PF18039">
    <property type="entry name" value="UBA_6"/>
    <property type="match status" value="1"/>
</dbReference>
<dbReference type="AlphaFoldDB" id="A0A0B2V649"/>
<evidence type="ECO:0000256" key="3">
    <source>
        <dbReference type="ARBA" id="ARBA00022722"/>
    </source>
</evidence>
<evidence type="ECO:0000256" key="10">
    <source>
        <dbReference type="PROSITE-ProRule" id="PRU00723"/>
    </source>
</evidence>
<keyword evidence="8 10" id="KW-0862">Zinc</keyword>
<dbReference type="EMBL" id="JPKZ01002389">
    <property type="protein sequence ID" value="KHN76984.1"/>
    <property type="molecule type" value="Genomic_DNA"/>
</dbReference>
<feature type="compositionally biased region" description="Low complexity" evidence="11">
    <location>
        <begin position="58"/>
        <end position="67"/>
    </location>
</feature>
<dbReference type="PANTHER" id="PTHR12876:SF35">
    <property type="entry name" value="LD08718P-RELATED"/>
    <property type="match status" value="1"/>
</dbReference>
<keyword evidence="9" id="KW-0460">Magnesium</keyword>
<feature type="region of interest" description="Disordered" evidence="11">
    <location>
        <begin position="1"/>
        <end position="37"/>
    </location>
</feature>
<evidence type="ECO:0000256" key="9">
    <source>
        <dbReference type="ARBA" id="ARBA00022842"/>
    </source>
</evidence>
<comment type="cofactor">
    <cofactor evidence="1">
        <name>Mg(2+)</name>
        <dbReference type="ChEBI" id="CHEBI:18420"/>
    </cofactor>
</comment>
<keyword evidence="4 10" id="KW-0479">Metal-binding</keyword>
<dbReference type="GO" id="GO:0016787">
    <property type="term" value="F:hydrolase activity"/>
    <property type="evidence" value="ECO:0007669"/>
    <property type="project" value="UniProtKB-KW"/>
</dbReference>
<protein>
    <submittedName>
        <fullName evidence="13">Putative ribonuclease ZC3H12C</fullName>
    </submittedName>
</protein>
<evidence type="ECO:0000256" key="2">
    <source>
        <dbReference type="ARBA" id="ARBA00010922"/>
    </source>
</evidence>
<dbReference type="GO" id="GO:0004521">
    <property type="term" value="F:RNA endonuclease activity"/>
    <property type="evidence" value="ECO:0007669"/>
    <property type="project" value="TreeGrafter"/>
</dbReference>
<organism evidence="13 14">
    <name type="scientific">Toxocara canis</name>
    <name type="common">Canine roundworm</name>
    <dbReference type="NCBI Taxonomy" id="6265"/>
    <lineage>
        <taxon>Eukaryota</taxon>
        <taxon>Metazoa</taxon>
        <taxon>Ecdysozoa</taxon>
        <taxon>Nematoda</taxon>
        <taxon>Chromadorea</taxon>
        <taxon>Rhabditida</taxon>
        <taxon>Spirurina</taxon>
        <taxon>Ascaridomorpha</taxon>
        <taxon>Ascaridoidea</taxon>
        <taxon>Toxocaridae</taxon>
        <taxon>Toxocara</taxon>
    </lineage>
</organism>
<feature type="region of interest" description="Disordered" evidence="11">
    <location>
        <begin position="58"/>
        <end position="78"/>
    </location>
</feature>